<dbReference type="AlphaFoldDB" id="A0A512RSR2"/>
<evidence type="ECO:0000313" key="2">
    <source>
        <dbReference type="Proteomes" id="UP000321436"/>
    </source>
</evidence>
<organism evidence="1 2">
    <name type="scientific">Chitinophaga cymbidii</name>
    <dbReference type="NCBI Taxonomy" id="1096750"/>
    <lineage>
        <taxon>Bacteria</taxon>
        <taxon>Pseudomonadati</taxon>
        <taxon>Bacteroidota</taxon>
        <taxon>Chitinophagia</taxon>
        <taxon>Chitinophagales</taxon>
        <taxon>Chitinophagaceae</taxon>
        <taxon>Chitinophaga</taxon>
    </lineage>
</organism>
<dbReference type="Proteomes" id="UP000321436">
    <property type="component" value="Unassembled WGS sequence"/>
</dbReference>
<reference evidence="1 2" key="1">
    <citation type="submission" date="2019-07" db="EMBL/GenBank/DDBJ databases">
        <title>Whole genome shotgun sequence of Chitinophaga cymbidii NBRC 109752.</title>
        <authorList>
            <person name="Hosoyama A."/>
            <person name="Uohara A."/>
            <person name="Ohji S."/>
            <person name="Ichikawa N."/>
        </authorList>
    </citation>
    <scope>NUCLEOTIDE SEQUENCE [LARGE SCALE GENOMIC DNA]</scope>
    <source>
        <strain evidence="1 2">NBRC 109752</strain>
    </source>
</reference>
<name>A0A512RSR2_9BACT</name>
<proteinExistence type="predicted"/>
<keyword evidence="2" id="KW-1185">Reference proteome</keyword>
<evidence type="ECO:0000313" key="1">
    <source>
        <dbReference type="EMBL" id="GEP98724.1"/>
    </source>
</evidence>
<sequence>MNPPVDITIINKVIKAPINDAFKALDVDYSAASGRLKANGISIEKAMTIEDIWINNNADPEKVIDLITE</sequence>
<dbReference type="EMBL" id="BKAU01000007">
    <property type="protein sequence ID" value="GEP98724.1"/>
    <property type="molecule type" value="Genomic_DNA"/>
</dbReference>
<comment type="caution">
    <text evidence="1">The sequence shown here is derived from an EMBL/GenBank/DDBJ whole genome shotgun (WGS) entry which is preliminary data.</text>
</comment>
<accession>A0A512RSR2</accession>
<protein>
    <submittedName>
        <fullName evidence="1">Uncharacterized protein</fullName>
    </submittedName>
</protein>
<gene>
    <name evidence="1" type="ORF">CCY01nite_49840</name>
</gene>